<dbReference type="AlphaFoldDB" id="A0A1G2R5G6"/>
<gene>
    <name evidence="7" type="ORF">A3D59_00865</name>
</gene>
<evidence type="ECO:0000259" key="6">
    <source>
        <dbReference type="Pfam" id="PF00535"/>
    </source>
</evidence>
<dbReference type="GO" id="GO:0005886">
    <property type="term" value="C:plasma membrane"/>
    <property type="evidence" value="ECO:0007669"/>
    <property type="project" value="UniProtKB-SubCell"/>
</dbReference>
<proteinExistence type="predicted"/>
<dbReference type="EMBL" id="MHTX01000022">
    <property type="protein sequence ID" value="OHA68100.1"/>
    <property type="molecule type" value="Genomic_DNA"/>
</dbReference>
<dbReference type="Gene3D" id="3.90.550.10">
    <property type="entry name" value="Spore Coat Polysaccharide Biosynthesis Protein SpsA, Chain A"/>
    <property type="match status" value="1"/>
</dbReference>
<organism evidence="7 8">
    <name type="scientific">Candidatus Wildermuthbacteria bacterium RIFCSPHIGHO2_02_FULL_47_17</name>
    <dbReference type="NCBI Taxonomy" id="1802452"/>
    <lineage>
        <taxon>Bacteria</taxon>
        <taxon>Candidatus Wildermuthiibacteriota</taxon>
    </lineage>
</organism>
<dbReference type="InterPro" id="IPR029044">
    <property type="entry name" value="Nucleotide-diphossugar_trans"/>
</dbReference>
<evidence type="ECO:0000313" key="7">
    <source>
        <dbReference type="EMBL" id="OHA68100.1"/>
    </source>
</evidence>
<dbReference type="CDD" id="cd00761">
    <property type="entry name" value="Glyco_tranf_GTA_type"/>
    <property type="match status" value="1"/>
</dbReference>
<evidence type="ECO:0000313" key="8">
    <source>
        <dbReference type="Proteomes" id="UP000179258"/>
    </source>
</evidence>
<dbReference type="GO" id="GO:0016757">
    <property type="term" value="F:glycosyltransferase activity"/>
    <property type="evidence" value="ECO:0007669"/>
    <property type="project" value="UniProtKB-KW"/>
</dbReference>
<accession>A0A1G2R5G6</accession>
<evidence type="ECO:0000256" key="5">
    <source>
        <dbReference type="ARBA" id="ARBA00023136"/>
    </source>
</evidence>
<keyword evidence="3" id="KW-0328">Glycosyltransferase</keyword>
<evidence type="ECO:0000256" key="2">
    <source>
        <dbReference type="ARBA" id="ARBA00022475"/>
    </source>
</evidence>
<protein>
    <recommendedName>
        <fullName evidence="6">Glycosyltransferase 2-like domain-containing protein</fullName>
    </recommendedName>
</protein>
<reference evidence="7 8" key="1">
    <citation type="journal article" date="2016" name="Nat. Commun.">
        <title>Thousands of microbial genomes shed light on interconnected biogeochemical processes in an aquifer system.</title>
        <authorList>
            <person name="Anantharaman K."/>
            <person name="Brown C.T."/>
            <person name="Hug L.A."/>
            <person name="Sharon I."/>
            <person name="Castelle C.J."/>
            <person name="Probst A.J."/>
            <person name="Thomas B.C."/>
            <person name="Singh A."/>
            <person name="Wilkins M.J."/>
            <person name="Karaoz U."/>
            <person name="Brodie E.L."/>
            <person name="Williams K.H."/>
            <person name="Hubbard S.S."/>
            <person name="Banfield J.F."/>
        </authorList>
    </citation>
    <scope>NUCLEOTIDE SEQUENCE [LARGE SCALE GENOMIC DNA]</scope>
</reference>
<keyword evidence="4" id="KW-0808">Transferase</keyword>
<dbReference type="Pfam" id="PF00535">
    <property type="entry name" value="Glycos_transf_2"/>
    <property type="match status" value="1"/>
</dbReference>
<dbReference type="SUPFAM" id="SSF53448">
    <property type="entry name" value="Nucleotide-diphospho-sugar transferases"/>
    <property type="match status" value="1"/>
</dbReference>
<sequence length="245" mass="28560">MKISFIIPAYNEEKYITDCISSIIAQKDLPEHEIIMVNNHSNDRTGEIVSQNFGNRIQIIREEQLGMCRARNRGAAEATGDVLVFFDADVRAPINWIKILLKILAVQPNVVGVYGPYRFLDLSLHYRFFAETLNFQFIHPVYNFIFNKIFHKSSLGVGGNFAVRADIFRKVGGWNEDIFFCGEELDLCKRLILQGRIIFNPDLWVWESGRRLRQNGFRQIWHYFIGYAPFLITGKQHKDYYTAVR</sequence>
<comment type="subcellular location">
    <subcellularLocation>
        <location evidence="1">Cell membrane</location>
    </subcellularLocation>
</comment>
<keyword evidence="5" id="KW-0472">Membrane</keyword>
<dbReference type="Proteomes" id="UP000179258">
    <property type="component" value="Unassembled WGS sequence"/>
</dbReference>
<evidence type="ECO:0000256" key="3">
    <source>
        <dbReference type="ARBA" id="ARBA00022676"/>
    </source>
</evidence>
<keyword evidence="2" id="KW-1003">Cell membrane</keyword>
<dbReference type="PANTHER" id="PTHR43646">
    <property type="entry name" value="GLYCOSYLTRANSFERASE"/>
    <property type="match status" value="1"/>
</dbReference>
<evidence type="ECO:0000256" key="1">
    <source>
        <dbReference type="ARBA" id="ARBA00004236"/>
    </source>
</evidence>
<dbReference type="PANTHER" id="PTHR43646:SF2">
    <property type="entry name" value="GLYCOSYLTRANSFERASE 2-LIKE DOMAIN-CONTAINING PROTEIN"/>
    <property type="match status" value="1"/>
</dbReference>
<dbReference type="InterPro" id="IPR001173">
    <property type="entry name" value="Glyco_trans_2-like"/>
</dbReference>
<comment type="caution">
    <text evidence="7">The sequence shown here is derived from an EMBL/GenBank/DDBJ whole genome shotgun (WGS) entry which is preliminary data.</text>
</comment>
<name>A0A1G2R5G6_9BACT</name>
<evidence type="ECO:0000256" key="4">
    <source>
        <dbReference type="ARBA" id="ARBA00022679"/>
    </source>
</evidence>
<feature type="domain" description="Glycosyltransferase 2-like" evidence="6">
    <location>
        <begin position="4"/>
        <end position="171"/>
    </location>
</feature>